<sequence>MVFDFQHKRSSNSKRPSHIPGKRSKAFAEHISSIPEQKRTSLQQRMLVRHNNGECIGCTHQGVPLGVNGMELPVVCERRGFFVPPEFCDCELGVRYSQRIERERKEHYRKSTLESYIYACRLFETALLPSPSKEYAFVSWPAHFKRPASLSDAEYQTYVTIRERVRDSVEVFVLTIQQPEFAEKKEGLCIQGYPGVGKTGLILSARAALLQSEHYMLALKAPTLISLIQHSEQGEQMLYTLRRTPILALDNLGDAQSMDIAPYSVRRILLDIFDARYNASLPTLVTTELDNEQLCDQFGDAIFSRMQGLCYFNELPGTDLR</sequence>
<dbReference type="Proteomes" id="UP000004508">
    <property type="component" value="Unassembled WGS sequence"/>
</dbReference>
<keyword evidence="3" id="KW-1185">Reference proteome</keyword>
<proteinExistence type="predicted"/>
<dbReference type="EMBL" id="ADVG01000004">
    <property type="protein sequence ID" value="EFH81932.1"/>
    <property type="molecule type" value="Genomic_DNA"/>
</dbReference>
<evidence type="ECO:0000256" key="1">
    <source>
        <dbReference type="SAM" id="MobiDB-lite"/>
    </source>
</evidence>
<accession>D6TZE2</accession>
<dbReference type="STRING" id="485913.Krac_2692"/>
<protein>
    <submittedName>
        <fullName evidence="2">Uncharacterized protein</fullName>
    </submittedName>
</protein>
<reference evidence="2 3" key="1">
    <citation type="journal article" date="2011" name="Stand. Genomic Sci.">
        <title>Non-contiguous finished genome sequence and contextual data of the filamentous soil bacterium Ktedonobacter racemifer type strain (SOSP1-21).</title>
        <authorList>
            <person name="Chang Y.J."/>
            <person name="Land M."/>
            <person name="Hauser L."/>
            <person name="Chertkov O."/>
            <person name="Del Rio T.G."/>
            <person name="Nolan M."/>
            <person name="Copeland A."/>
            <person name="Tice H."/>
            <person name="Cheng J.F."/>
            <person name="Lucas S."/>
            <person name="Han C."/>
            <person name="Goodwin L."/>
            <person name="Pitluck S."/>
            <person name="Ivanova N."/>
            <person name="Ovchinikova G."/>
            <person name="Pati A."/>
            <person name="Chen A."/>
            <person name="Palaniappan K."/>
            <person name="Mavromatis K."/>
            <person name="Liolios K."/>
            <person name="Brettin T."/>
            <person name="Fiebig A."/>
            <person name="Rohde M."/>
            <person name="Abt B."/>
            <person name="Goker M."/>
            <person name="Detter J.C."/>
            <person name="Woyke T."/>
            <person name="Bristow J."/>
            <person name="Eisen J.A."/>
            <person name="Markowitz V."/>
            <person name="Hugenholtz P."/>
            <person name="Kyrpides N.C."/>
            <person name="Klenk H.P."/>
            <person name="Lapidus A."/>
        </authorList>
    </citation>
    <scope>NUCLEOTIDE SEQUENCE [LARGE SCALE GENOMIC DNA]</scope>
    <source>
        <strain evidence="3">DSM 44963</strain>
    </source>
</reference>
<dbReference type="SUPFAM" id="SSF52540">
    <property type="entry name" value="P-loop containing nucleoside triphosphate hydrolases"/>
    <property type="match status" value="1"/>
</dbReference>
<dbReference type="InterPro" id="IPR027417">
    <property type="entry name" value="P-loop_NTPase"/>
</dbReference>
<organism evidence="2 3">
    <name type="scientific">Ktedonobacter racemifer DSM 44963</name>
    <dbReference type="NCBI Taxonomy" id="485913"/>
    <lineage>
        <taxon>Bacteria</taxon>
        <taxon>Bacillati</taxon>
        <taxon>Chloroflexota</taxon>
        <taxon>Ktedonobacteria</taxon>
        <taxon>Ktedonobacterales</taxon>
        <taxon>Ktedonobacteraceae</taxon>
        <taxon>Ktedonobacter</taxon>
    </lineage>
</organism>
<feature type="region of interest" description="Disordered" evidence="1">
    <location>
        <begin position="1"/>
        <end position="23"/>
    </location>
</feature>
<dbReference type="RefSeq" id="WP_007919648.1">
    <property type="nucleotide sequence ID" value="NZ_ADVG01000004.1"/>
</dbReference>
<dbReference type="Gene3D" id="3.40.50.300">
    <property type="entry name" value="P-loop containing nucleotide triphosphate hydrolases"/>
    <property type="match status" value="1"/>
</dbReference>
<feature type="compositionally biased region" description="Basic residues" evidence="1">
    <location>
        <begin position="8"/>
        <end position="23"/>
    </location>
</feature>
<comment type="caution">
    <text evidence="2">The sequence shown here is derived from an EMBL/GenBank/DDBJ whole genome shotgun (WGS) entry which is preliminary data.</text>
</comment>
<dbReference type="InParanoid" id="D6TZE2"/>
<dbReference type="eggNOG" id="COG1484">
    <property type="taxonomic scope" value="Bacteria"/>
</dbReference>
<evidence type="ECO:0000313" key="3">
    <source>
        <dbReference type="Proteomes" id="UP000004508"/>
    </source>
</evidence>
<gene>
    <name evidence="2" type="ORF">Krac_2692</name>
</gene>
<name>D6TZE2_KTERA</name>
<evidence type="ECO:0000313" key="2">
    <source>
        <dbReference type="EMBL" id="EFH81932.1"/>
    </source>
</evidence>
<dbReference type="AlphaFoldDB" id="D6TZE2"/>